<dbReference type="Gene3D" id="3.40.50.150">
    <property type="entry name" value="Vaccinia Virus protein VP39"/>
    <property type="match status" value="1"/>
</dbReference>
<dbReference type="InterPro" id="IPR029063">
    <property type="entry name" value="SAM-dependent_MTases_sf"/>
</dbReference>
<keyword evidence="3 7" id="KW-0489">Methyltransferase</keyword>
<evidence type="ECO:0000256" key="3">
    <source>
        <dbReference type="ARBA" id="ARBA00022603"/>
    </source>
</evidence>
<keyword evidence="4" id="KW-0808">Transferase</keyword>
<comment type="caution">
    <text evidence="7">The sequence shown here is derived from an EMBL/GenBank/DDBJ whole genome shotgun (WGS) entry which is preliminary data.</text>
</comment>
<dbReference type="EMBL" id="JAZGJQ010000013">
    <property type="protein sequence ID" value="MEE6148098.1"/>
    <property type="molecule type" value="Genomic_DNA"/>
</dbReference>
<gene>
    <name evidence="7" type="ORF">VXJ25_08915</name>
</gene>
<dbReference type="PRINTS" id="PR00505">
    <property type="entry name" value="D12N6MTFRASE"/>
</dbReference>
<dbReference type="PANTHER" id="PTHR30481">
    <property type="entry name" value="DNA ADENINE METHYLASE"/>
    <property type="match status" value="1"/>
</dbReference>
<dbReference type="InterPro" id="IPR023095">
    <property type="entry name" value="Ade_MeTrfase_dom_2"/>
</dbReference>
<dbReference type="RefSeq" id="WP_330958865.1">
    <property type="nucleotide sequence ID" value="NZ_JAZGJQ010000013.1"/>
</dbReference>
<dbReference type="Gene3D" id="1.10.1020.10">
    <property type="entry name" value="Adenine-specific Methyltransferase, Domain 2"/>
    <property type="match status" value="1"/>
</dbReference>
<keyword evidence="8" id="KW-1185">Reference proteome</keyword>
<dbReference type="SUPFAM" id="SSF53335">
    <property type="entry name" value="S-adenosyl-L-methionine-dependent methyltransferases"/>
    <property type="match status" value="1"/>
</dbReference>
<evidence type="ECO:0000256" key="1">
    <source>
        <dbReference type="ARBA" id="ARBA00006594"/>
    </source>
</evidence>
<evidence type="ECO:0000256" key="6">
    <source>
        <dbReference type="ARBA" id="ARBA00047942"/>
    </source>
</evidence>
<evidence type="ECO:0000313" key="8">
    <source>
        <dbReference type="Proteomes" id="UP001332931"/>
    </source>
</evidence>
<evidence type="ECO:0000256" key="2">
    <source>
        <dbReference type="ARBA" id="ARBA00011900"/>
    </source>
</evidence>
<sequence>MPITYTPLRFPGGKSKIYPFIISLIEANDLRGCTYAEAFCGGAGLAMKLLLRDDVSKVVLNDYDPAVYSIWDAVVNHSDELCDYIETVPLDMNQWYACRDIYRSASSPSFALGKAAFYLNRTNRSGILTGGVIGGKAQTGAYKIDARFNRATLCRKVRAIAARAADITLCNLDALVFMKEIAPAMENNSLLYLDPPYVKKGPGLYENSFTDNDHRVLAKSMRSYGGKWMVTYDTDALVNELYAPSDDWGITVGEIEVTYSASSTRNVATERLVLSPGMKMPEG</sequence>
<evidence type="ECO:0000313" key="7">
    <source>
        <dbReference type="EMBL" id="MEE6148098.1"/>
    </source>
</evidence>
<protein>
    <recommendedName>
        <fullName evidence="2">site-specific DNA-methyltransferase (adenine-specific)</fullName>
        <ecNumber evidence="2">2.1.1.72</ecNumber>
    </recommendedName>
</protein>
<accession>A0ABU7RC01</accession>
<keyword evidence="5" id="KW-0949">S-adenosyl-L-methionine</keyword>
<dbReference type="EC" id="2.1.1.72" evidence="2"/>
<dbReference type="InterPro" id="IPR012327">
    <property type="entry name" value="MeTrfase_D12"/>
</dbReference>
<dbReference type="GO" id="GO:0032259">
    <property type="term" value="P:methylation"/>
    <property type="evidence" value="ECO:0007669"/>
    <property type="project" value="UniProtKB-KW"/>
</dbReference>
<dbReference type="Pfam" id="PF02086">
    <property type="entry name" value="MethyltransfD12"/>
    <property type="match status" value="1"/>
</dbReference>
<comment type="catalytic activity">
    <reaction evidence="6">
        <text>a 2'-deoxyadenosine in DNA + S-adenosyl-L-methionine = an N(6)-methyl-2'-deoxyadenosine in DNA + S-adenosyl-L-homocysteine + H(+)</text>
        <dbReference type="Rhea" id="RHEA:15197"/>
        <dbReference type="Rhea" id="RHEA-COMP:12418"/>
        <dbReference type="Rhea" id="RHEA-COMP:12419"/>
        <dbReference type="ChEBI" id="CHEBI:15378"/>
        <dbReference type="ChEBI" id="CHEBI:57856"/>
        <dbReference type="ChEBI" id="CHEBI:59789"/>
        <dbReference type="ChEBI" id="CHEBI:90615"/>
        <dbReference type="ChEBI" id="CHEBI:90616"/>
        <dbReference type="EC" id="2.1.1.72"/>
    </reaction>
</comment>
<comment type="similarity">
    <text evidence="1">Belongs to the N(4)/N(6)-methyltransferase family.</text>
</comment>
<dbReference type="PIRSF" id="PIRSF000398">
    <property type="entry name" value="M_m6A_EcoRV"/>
    <property type="match status" value="1"/>
</dbReference>
<dbReference type="Proteomes" id="UP001332931">
    <property type="component" value="Unassembled WGS sequence"/>
</dbReference>
<evidence type="ECO:0000256" key="5">
    <source>
        <dbReference type="ARBA" id="ARBA00022691"/>
    </source>
</evidence>
<evidence type="ECO:0000256" key="4">
    <source>
        <dbReference type="ARBA" id="ARBA00022679"/>
    </source>
</evidence>
<dbReference type="InterPro" id="IPR012263">
    <property type="entry name" value="M_m6A_EcoRV"/>
</dbReference>
<proteinExistence type="inferred from homology"/>
<organism evidence="7 8">
    <name type="scientific">Olsenella absiana</name>
    <dbReference type="NCBI Taxonomy" id="3115222"/>
    <lineage>
        <taxon>Bacteria</taxon>
        <taxon>Bacillati</taxon>
        <taxon>Actinomycetota</taxon>
        <taxon>Coriobacteriia</taxon>
        <taxon>Coriobacteriales</taxon>
        <taxon>Atopobiaceae</taxon>
        <taxon>Olsenella</taxon>
    </lineage>
</organism>
<dbReference type="GO" id="GO:0008168">
    <property type="term" value="F:methyltransferase activity"/>
    <property type="evidence" value="ECO:0007669"/>
    <property type="project" value="UniProtKB-KW"/>
</dbReference>
<reference evidence="7 8" key="1">
    <citation type="submission" date="2024-01" db="EMBL/GenBank/DDBJ databases">
        <title>Description of Olsenella sp. nov., isolated from pig feces.</title>
        <authorList>
            <person name="Chang Y.-H."/>
        </authorList>
    </citation>
    <scope>NUCLEOTIDE SEQUENCE [LARGE SCALE GENOMIC DNA]</scope>
    <source>
        <strain evidence="7 8">YH-ols2223</strain>
    </source>
</reference>
<name>A0ABU7RC01_9ACTN</name>
<dbReference type="PANTHER" id="PTHR30481:SF2">
    <property type="entry name" value="SITE-SPECIFIC DNA-METHYLTRANSFERASE (ADENINE-SPECIFIC)"/>
    <property type="match status" value="1"/>
</dbReference>